<organism evidence="1 2">
    <name type="scientific">Eisenbergiella massiliensis</name>
    <dbReference type="NCBI Taxonomy" id="1720294"/>
    <lineage>
        <taxon>Bacteria</taxon>
        <taxon>Bacillati</taxon>
        <taxon>Bacillota</taxon>
        <taxon>Clostridia</taxon>
        <taxon>Lachnospirales</taxon>
        <taxon>Lachnospiraceae</taxon>
        <taxon>Eisenbergiella</taxon>
    </lineage>
</organism>
<keyword evidence="2" id="KW-1185">Reference proteome</keyword>
<accession>A0A3E3HZ15</accession>
<proteinExistence type="predicted"/>
<evidence type="ECO:0000313" key="2">
    <source>
        <dbReference type="Proteomes" id="UP000260812"/>
    </source>
</evidence>
<dbReference type="EMBL" id="QVLV01000018">
    <property type="protein sequence ID" value="RGE57071.1"/>
    <property type="molecule type" value="Genomic_DNA"/>
</dbReference>
<reference evidence="1" key="1">
    <citation type="submission" date="2018-08" db="EMBL/GenBank/DDBJ databases">
        <title>A genome reference for cultivated species of the human gut microbiota.</title>
        <authorList>
            <person name="Zou Y."/>
            <person name="Xue W."/>
            <person name="Luo G."/>
        </authorList>
    </citation>
    <scope>NUCLEOTIDE SEQUENCE [LARGE SCALE GENOMIC DNA]</scope>
    <source>
        <strain evidence="1">TF05-5AC</strain>
    </source>
</reference>
<sequence>MIDAESFKELMEDNGECFPLLTLDEFFKGNTQEDSIAPNQWEFGRPSLGEMWELLKKIERLPKVEWVRVALHDDTEIIKCGGEEILNLAGDSIVVCADIQPEELEKLVNCEWLCSDGVIEINPSELDIYSCIPLIPENFSCLEIVWD</sequence>
<comment type="caution">
    <text evidence="1">The sequence shown here is derived from an EMBL/GenBank/DDBJ whole genome shotgun (WGS) entry which is preliminary data.</text>
</comment>
<name>A0A3E3HZ15_9FIRM</name>
<dbReference type="AlphaFoldDB" id="A0A3E3HZ15"/>
<dbReference type="Proteomes" id="UP000260812">
    <property type="component" value="Unassembled WGS sequence"/>
</dbReference>
<dbReference type="GeneID" id="97989256"/>
<dbReference type="RefSeq" id="WP_117545337.1">
    <property type="nucleotide sequence ID" value="NZ_QVLV01000018.1"/>
</dbReference>
<protein>
    <submittedName>
        <fullName evidence="1">Uncharacterized protein</fullName>
    </submittedName>
</protein>
<gene>
    <name evidence="1" type="ORF">DXC51_20895</name>
</gene>
<evidence type="ECO:0000313" key="1">
    <source>
        <dbReference type="EMBL" id="RGE57071.1"/>
    </source>
</evidence>